<gene>
    <name evidence="4" type="ORF">HZU75_16430</name>
</gene>
<dbReference type="RefSeq" id="WP_180307052.1">
    <property type="nucleotide sequence ID" value="NZ_CP058952.1"/>
</dbReference>
<accession>A0A7D5VCN4</accession>
<dbReference type="KEGG" id="cfon:HZU75_16430"/>
<dbReference type="Pfam" id="PF00072">
    <property type="entry name" value="Response_reg"/>
    <property type="match status" value="1"/>
</dbReference>
<dbReference type="PANTHER" id="PTHR43547">
    <property type="entry name" value="TWO-COMPONENT HISTIDINE KINASE"/>
    <property type="match status" value="1"/>
</dbReference>
<keyword evidence="5" id="KW-1185">Reference proteome</keyword>
<dbReference type="EMBL" id="CP058952">
    <property type="protein sequence ID" value="QLI82980.1"/>
    <property type="molecule type" value="Genomic_DNA"/>
</dbReference>
<dbReference type="PANTHER" id="PTHR43547:SF2">
    <property type="entry name" value="HYBRID SIGNAL TRANSDUCTION HISTIDINE KINASE C"/>
    <property type="match status" value="1"/>
</dbReference>
<keyword evidence="1 2" id="KW-0597">Phosphoprotein</keyword>
<dbReference type="GO" id="GO:0000155">
    <property type="term" value="F:phosphorelay sensor kinase activity"/>
    <property type="evidence" value="ECO:0007669"/>
    <property type="project" value="TreeGrafter"/>
</dbReference>
<dbReference type="PROSITE" id="PS50110">
    <property type="entry name" value="RESPONSE_REGULATORY"/>
    <property type="match status" value="1"/>
</dbReference>
<sequence>MSNEEKPLVLIVDDDLFMLDFLHDALFDTCKIITAESGRLGLEQAQLHHPKLIIADVQMPEMDGYELCRQLKEDFDLAEIPVLFLSALDRIEDRLQGFEVGGEDYMAKPINPRVLEAKVANVLRLVEERQQLKSQSQYATNTAMLAMTSMSETGVLLEGLKKFNFCKTARELADAIVHGQAMFEVDCIVELLLPNGESILVGKHGPASELEASIVRHMASMDRITQFKTRMSISYPHVRTLISNMPIDDPERCGRLRDHLAMMIEAAEVRLEAIITSSQSQNRGTAIEETIKALTTTMANIDDLQRTGRASASIILTNVMMRVEEALVGLQLTERQEASLMSIIHDGLEDVSSALLAEAHFQDQLSTAIHDLKKAIDSV</sequence>
<evidence type="ECO:0000313" key="5">
    <source>
        <dbReference type="Proteomes" id="UP000510822"/>
    </source>
</evidence>
<dbReference type="InterPro" id="IPR011006">
    <property type="entry name" value="CheY-like_superfamily"/>
</dbReference>
<reference evidence="4 5" key="1">
    <citation type="journal article" date="2016" name="Int. J. Syst. Evol. Microbiol.">
        <title>Chitinibacter fontanus sp. nov., isolated from a spring.</title>
        <authorList>
            <person name="Sheu S.Y."/>
            <person name="Li Y.S."/>
            <person name="Young C.C."/>
            <person name="Chen W.M."/>
        </authorList>
    </citation>
    <scope>NUCLEOTIDE SEQUENCE [LARGE SCALE GENOMIC DNA]</scope>
    <source>
        <strain evidence="4 5">STM-7</strain>
    </source>
</reference>
<evidence type="ECO:0000313" key="4">
    <source>
        <dbReference type="EMBL" id="QLI82980.1"/>
    </source>
</evidence>
<name>A0A7D5VCN4_9NEIS</name>
<dbReference type="SMART" id="SM00448">
    <property type="entry name" value="REC"/>
    <property type="match status" value="1"/>
</dbReference>
<dbReference type="SUPFAM" id="SSF52172">
    <property type="entry name" value="CheY-like"/>
    <property type="match status" value="1"/>
</dbReference>
<dbReference type="AlphaFoldDB" id="A0A7D5VCN4"/>
<protein>
    <submittedName>
        <fullName evidence="4">Response regulator</fullName>
    </submittedName>
</protein>
<dbReference type="Gene3D" id="3.40.50.2300">
    <property type="match status" value="1"/>
</dbReference>
<feature type="domain" description="Response regulatory" evidence="3">
    <location>
        <begin position="8"/>
        <end position="123"/>
    </location>
</feature>
<dbReference type="Proteomes" id="UP000510822">
    <property type="component" value="Chromosome"/>
</dbReference>
<evidence type="ECO:0000259" key="3">
    <source>
        <dbReference type="PROSITE" id="PS50110"/>
    </source>
</evidence>
<organism evidence="4 5">
    <name type="scientific">Chitinibacter fontanus</name>
    <dbReference type="NCBI Taxonomy" id="1737446"/>
    <lineage>
        <taxon>Bacteria</taxon>
        <taxon>Pseudomonadati</taxon>
        <taxon>Pseudomonadota</taxon>
        <taxon>Betaproteobacteria</taxon>
        <taxon>Neisseriales</taxon>
        <taxon>Chitinibacteraceae</taxon>
        <taxon>Chitinibacter</taxon>
    </lineage>
</organism>
<feature type="modified residue" description="4-aspartylphosphate" evidence="2">
    <location>
        <position position="56"/>
    </location>
</feature>
<evidence type="ECO:0000256" key="2">
    <source>
        <dbReference type="PROSITE-ProRule" id="PRU00169"/>
    </source>
</evidence>
<dbReference type="InterPro" id="IPR001789">
    <property type="entry name" value="Sig_transdc_resp-reg_receiver"/>
</dbReference>
<evidence type="ECO:0000256" key="1">
    <source>
        <dbReference type="ARBA" id="ARBA00022553"/>
    </source>
</evidence>
<proteinExistence type="predicted"/>